<dbReference type="EMBL" id="JBHTKJ010000067">
    <property type="protein sequence ID" value="MFD1040337.1"/>
    <property type="molecule type" value="Genomic_DNA"/>
</dbReference>
<gene>
    <name evidence="1" type="ORF">ACFQ3N_18335</name>
</gene>
<sequence length="125" mass="14348">MLKDLEPAYISLYISFNQVEKLAKQLIAKEIGRLIPVNVEGDDDDSGLRIRVEIDESSLSDDEAIYLASRGFAVDQPYRSAHLVLEELTEGVPFEILPRLGHDDDEFGTYFLVEIPYHWYITKEE</sequence>
<comment type="caution">
    <text evidence="1">The sequence shown here is derived from an EMBL/GenBank/DDBJ whole genome shotgun (WGS) entry which is preliminary data.</text>
</comment>
<accession>A0ABW3LPN9</accession>
<dbReference type="RefSeq" id="WP_390364324.1">
    <property type="nucleotide sequence ID" value="NZ_JBHTKJ010000067.1"/>
</dbReference>
<evidence type="ECO:0000313" key="2">
    <source>
        <dbReference type="Proteomes" id="UP001597040"/>
    </source>
</evidence>
<protein>
    <submittedName>
        <fullName evidence="1">Uncharacterized protein</fullName>
    </submittedName>
</protein>
<name>A0ABW3LPN9_9BACI</name>
<organism evidence="1 2">
    <name type="scientific">Virgibacillus byunsanensis</name>
    <dbReference type="NCBI Taxonomy" id="570945"/>
    <lineage>
        <taxon>Bacteria</taxon>
        <taxon>Bacillati</taxon>
        <taxon>Bacillota</taxon>
        <taxon>Bacilli</taxon>
        <taxon>Bacillales</taxon>
        <taxon>Bacillaceae</taxon>
        <taxon>Virgibacillus</taxon>
    </lineage>
</organism>
<reference evidence="2" key="1">
    <citation type="journal article" date="2019" name="Int. J. Syst. Evol. Microbiol.">
        <title>The Global Catalogue of Microorganisms (GCM) 10K type strain sequencing project: providing services to taxonomists for standard genome sequencing and annotation.</title>
        <authorList>
            <consortium name="The Broad Institute Genomics Platform"/>
            <consortium name="The Broad Institute Genome Sequencing Center for Infectious Disease"/>
            <person name="Wu L."/>
            <person name="Ma J."/>
        </authorList>
    </citation>
    <scope>NUCLEOTIDE SEQUENCE [LARGE SCALE GENOMIC DNA]</scope>
    <source>
        <strain evidence="2">CCUG 56754</strain>
    </source>
</reference>
<keyword evidence="2" id="KW-1185">Reference proteome</keyword>
<dbReference type="Proteomes" id="UP001597040">
    <property type="component" value="Unassembled WGS sequence"/>
</dbReference>
<proteinExistence type="predicted"/>
<evidence type="ECO:0000313" key="1">
    <source>
        <dbReference type="EMBL" id="MFD1040337.1"/>
    </source>
</evidence>